<feature type="binding site" evidence="1">
    <location>
        <position position="18"/>
    </location>
    <ligand>
        <name>Zn(2+)</name>
        <dbReference type="ChEBI" id="CHEBI:29105"/>
    </ligand>
</feature>
<reference evidence="2 3" key="1">
    <citation type="submission" date="2017-03" db="EMBL/GenBank/DDBJ databases">
        <title>Draft genime sequence of the acidophilic sulfur-oxidizing bacterium Acidithiobacillus sp. SH, isolated from seawater.</title>
        <authorList>
            <person name="Sharmin S."/>
            <person name="Tokuhisa M."/>
            <person name="Kanao T."/>
            <person name="Kamimura K."/>
        </authorList>
    </citation>
    <scope>NUCLEOTIDE SEQUENCE [LARGE SCALE GENOMIC DNA]</scope>
    <source>
        <strain evidence="2 3">SH</strain>
    </source>
</reference>
<dbReference type="InterPro" id="IPR052891">
    <property type="entry name" value="DNA-3mA_glycosylase"/>
</dbReference>
<dbReference type="SUPFAM" id="SSF48150">
    <property type="entry name" value="DNA-glycosylase"/>
    <property type="match status" value="1"/>
</dbReference>
<dbReference type="InParanoid" id="A0A2I1DKN5"/>
<feature type="binding site" evidence="1">
    <location>
        <position position="176"/>
    </location>
    <ligand>
        <name>Zn(2+)</name>
        <dbReference type="ChEBI" id="CHEBI:29105"/>
    </ligand>
</feature>
<organism evidence="2 3">
    <name type="scientific">Acidithiobacillus marinus</name>
    <dbReference type="NCBI Taxonomy" id="187490"/>
    <lineage>
        <taxon>Bacteria</taxon>
        <taxon>Pseudomonadati</taxon>
        <taxon>Pseudomonadota</taxon>
        <taxon>Acidithiobacillia</taxon>
        <taxon>Acidithiobacillales</taxon>
        <taxon>Acidithiobacillaceae</taxon>
        <taxon>Acidithiobacillus</taxon>
    </lineage>
</organism>
<dbReference type="AlphaFoldDB" id="A0A2I1DKN5"/>
<dbReference type="EMBL" id="MXAV01000036">
    <property type="protein sequence ID" value="PKY10421.1"/>
    <property type="molecule type" value="Genomic_DNA"/>
</dbReference>
<dbReference type="PANTHER" id="PTHR30037">
    <property type="entry name" value="DNA-3-METHYLADENINE GLYCOSYLASE 1"/>
    <property type="match status" value="1"/>
</dbReference>
<dbReference type="Pfam" id="PF03352">
    <property type="entry name" value="Adenine_glyco"/>
    <property type="match status" value="1"/>
</dbReference>
<dbReference type="OrthoDB" id="9807664at2"/>
<dbReference type="FunCoup" id="A0A2I1DKN5">
    <property type="interactions" value="110"/>
</dbReference>
<accession>A0A2I1DKN5</accession>
<dbReference type="GO" id="GO:0008725">
    <property type="term" value="F:DNA-3-methyladenine glycosylase activity"/>
    <property type="evidence" value="ECO:0007669"/>
    <property type="project" value="InterPro"/>
</dbReference>
<evidence type="ECO:0000313" key="3">
    <source>
        <dbReference type="Proteomes" id="UP000234329"/>
    </source>
</evidence>
<protein>
    <submittedName>
        <fullName evidence="2">DNA-3-methyladenine glycosylase</fullName>
    </submittedName>
</protein>
<dbReference type="InterPro" id="IPR005019">
    <property type="entry name" value="Adenine_glyco"/>
</dbReference>
<dbReference type="InterPro" id="IPR011257">
    <property type="entry name" value="DNA_glycosylase"/>
</dbReference>
<dbReference type="PANTHER" id="PTHR30037:SF4">
    <property type="entry name" value="DNA-3-METHYLADENINE GLYCOSYLASE I"/>
    <property type="match status" value="1"/>
</dbReference>
<keyword evidence="3" id="KW-1185">Reference proteome</keyword>
<gene>
    <name evidence="2" type="ORF">B1757_10015</name>
</gene>
<sequence>MQRCAWVPLDKADYVLYHDQEWGVPAHDDRYLFEMLVLEGAQAGLNWYTILKKRSAYRAAFHDFDSVAVAQMSDETLENLLCNPTLIRNRQKIYSARNNAMIFLDIQQEFSTFDHYVWQFVDGQPVVNRPRNIHDTPTQSAISLALSNDLKKRGMGFVGPTIIYAYMQAIGMVNDHCIDCFRCL</sequence>
<dbReference type="RefSeq" id="WP_101538180.1">
    <property type="nucleotide sequence ID" value="NZ_MXAV01000036.1"/>
</dbReference>
<evidence type="ECO:0000313" key="2">
    <source>
        <dbReference type="EMBL" id="PKY10421.1"/>
    </source>
</evidence>
<evidence type="ECO:0000256" key="1">
    <source>
        <dbReference type="PIRSR" id="PIRSR605019-1"/>
    </source>
</evidence>
<dbReference type="Proteomes" id="UP000234329">
    <property type="component" value="Unassembled WGS sequence"/>
</dbReference>
<dbReference type="GO" id="GO:0046872">
    <property type="term" value="F:metal ion binding"/>
    <property type="evidence" value="ECO:0007669"/>
    <property type="project" value="UniProtKB-KW"/>
</dbReference>
<dbReference type="Gene3D" id="1.10.340.30">
    <property type="entry name" value="Hypothetical protein, domain 2"/>
    <property type="match status" value="1"/>
</dbReference>
<name>A0A2I1DKN5_9PROT</name>
<keyword evidence="1" id="KW-0862">Zinc</keyword>
<dbReference type="GO" id="GO:0006284">
    <property type="term" value="P:base-excision repair"/>
    <property type="evidence" value="ECO:0007669"/>
    <property type="project" value="InterPro"/>
</dbReference>
<comment type="caution">
    <text evidence="2">The sequence shown here is derived from an EMBL/GenBank/DDBJ whole genome shotgun (WGS) entry which is preliminary data.</text>
</comment>
<feature type="binding site" evidence="1">
    <location>
        <position position="4"/>
    </location>
    <ligand>
        <name>Zn(2+)</name>
        <dbReference type="ChEBI" id="CHEBI:29105"/>
    </ligand>
</feature>
<feature type="binding site" evidence="1">
    <location>
        <position position="180"/>
    </location>
    <ligand>
        <name>Zn(2+)</name>
        <dbReference type="ChEBI" id="CHEBI:29105"/>
    </ligand>
</feature>
<proteinExistence type="predicted"/>
<keyword evidence="1" id="KW-0479">Metal-binding</keyword>